<keyword evidence="3" id="KW-1185">Reference proteome</keyword>
<organism evidence="2 3">
    <name type="scientific">Plakobranchus ocellatus</name>
    <dbReference type="NCBI Taxonomy" id="259542"/>
    <lineage>
        <taxon>Eukaryota</taxon>
        <taxon>Metazoa</taxon>
        <taxon>Spiralia</taxon>
        <taxon>Lophotrochozoa</taxon>
        <taxon>Mollusca</taxon>
        <taxon>Gastropoda</taxon>
        <taxon>Heterobranchia</taxon>
        <taxon>Euthyneura</taxon>
        <taxon>Panpulmonata</taxon>
        <taxon>Sacoglossa</taxon>
        <taxon>Placobranchoidea</taxon>
        <taxon>Plakobranchidae</taxon>
        <taxon>Plakobranchus</taxon>
    </lineage>
</organism>
<accession>A0AAV4BD50</accession>
<reference evidence="2 3" key="1">
    <citation type="journal article" date="2021" name="Elife">
        <title>Chloroplast acquisition without the gene transfer in kleptoplastic sea slugs, Plakobranchus ocellatus.</title>
        <authorList>
            <person name="Maeda T."/>
            <person name="Takahashi S."/>
            <person name="Yoshida T."/>
            <person name="Shimamura S."/>
            <person name="Takaki Y."/>
            <person name="Nagai Y."/>
            <person name="Toyoda A."/>
            <person name="Suzuki Y."/>
            <person name="Arimoto A."/>
            <person name="Ishii H."/>
            <person name="Satoh N."/>
            <person name="Nishiyama T."/>
            <person name="Hasebe M."/>
            <person name="Maruyama T."/>
            <person name="Minagawa J."/>
            <person name="Obokata J."/>
            <person name="Shigenobu S."/>
        </authorList>
    </citation>
    <scope>NUCLEOTIDE SEQUENCE [LARGE SCALE GENOMIC DNA]</scope>
</reference>
<evidence type="ECO:0000313" key="3">
    <source>
        <dbReference type="Proteomes" id="UP000735302"/>
    </source>
</evidence>
<dbReference type="EMBL" id="BLXT01004716">
    <property type="protein sequence ID" value="GFO16734.1"/>
    <property type="molecule type" value="Genomic_DNA"/>
</dbReference>
<dbReference type="Proteomes" id="UP000735302">
    <property type="component" value="Unassembled WGS sequence"/>
</dbReference>
<proteinExistence type="predicted"/>
<evidence type="ECO:0000313" key="2">
    <source>
        <dbReference type="EMBL" id="GFO16734.1"/>
    </source>
</evidence>
<name>A0AAV4BD50_9GAST</name>
<sequence length="149" mass="16272">MLAFGSPKPQTRIPAVYSTVEKQPVSFAFESLYLSDSHSGSSAGWSDGDSRVSGGGDGDEGNGGGDGWDGSGEDLVQRGRKGGREKKNWKMFENGGHGTARHTEESIKPGRVREIHYLLSEVAAQRVTQIWEQTRDGCRQFLQVQTVEQ</sequence>
<feature type="region of interest" description="Disordered" evidence="1">
    <location>
        <begin position="36"/>
        <end position="105"/>
    </location>
</feature>
<comment type="caution">
    <text evidence="2">The sequence shown here is derived from an EMBL/GenBank/DDBJ whole genome shotgun (WGS) entry which is preliminary data.</text>
</comment>
<feature type="compositionally biased region" description="Low complexity" evidence="1">
    <location>
        <begin position="36"/>
        <end position="47"/>
    </location>
</feature>
<gene>
    <name evidence="2" type="ORF">PoB_004323900</name>
</gene>
<protein>
    <submittedName>
        <fullName evidence="2">Uncharacterized protein</fullName>
    </submittedName>
</protein>
<dbReference type="AlphaFoldDB" id="A0AAV4BD50"/>
<evidence type="ECO:0000256" key="1">
    <source>
        <dbReference type="SAM" id="MobiDB-lite"/>
    </source>
</evidence>
<feature type="compositionally biased region" description="Gly residues" evidence="1">
    <location>
        <begin position="53"/>
        <end position="70"/>
    </location>
</feature>